<dbReference type="InterPro" id="IPR038846">
    <property type="entry name" value="RPC9"/>
</dbReference>
<evidence type="ECO:0000313" key="17">
    <source>
        <dbReference type="Proteomes" id="UP000618051"/>
    </source>
</evidence>
<dbReference type="GO" id="GO:0006384">
    <property type="term" value="P:transcription initiation at RNA polymerase III promoter"/>
    <property type="evidence" value="ECO:0007669"/>
    <property type="project" value="InterPro"/>
</dbReference>
<comment type="function">
    <text evidence="10">Accessory protein for the calcitonin gene-related peptide (CGRP) receptor. It modulates CGRP responsiveness in a variety of tissues.</text>
</comment>
<keyword evidence="9" id="KW-0539">Nucleus</keyword>
<evidence type="ECO:0000256" key="9">
    <source>
        <dbReference type="ARBA" id="ARBA00023242"/>
    </source>
</evidence>
<organism evidence="15">
    <name type="scientific">Lamprotornis superbus</name>
    <dbReference type="NCBI Taxonomy" id="245042"/>
    <lineage>
        <taxon>Eukaryota</taxon>
        <taxon>Metazoa</taxon>
        <taxon>Chordata</taxon>
        <taxon>Craniata</taxon>
        <taxon>Vertebrata</taxon>
        <taxon>Euteleostomi</taxon>
        <taxon>Archelosauria</taxon>
        <taxon>Archosauria</taxon>
        <taxon>Dinosauria</taxon>
        <taxon>Saurischia</taxon>
        <taxon>Theropoda</taxon>
        <taxon>Coelurosauria</taxon>
        <taxon>Aves</taxon>
        <taxon>Neognathae</taxon>
        <taxon>Neoaves</taxon>
        <taxon>Telluraves</taxon>
        <taxon>Australaves</taxon>
        <taxon>Passeriformes</taxon>
        <taxon>Sturnidae</taxon>
        <taxon>Lamprotornis</taxon>
    </lineage>
</organism>
<keyword evidence="8" id="KW-0804">Transcription</keyword>
<dbReference type="SMART" id="SM00657">
    <property type="entry name" value="RPOL4c"/>
    <property type="match status" value="1"/>
</dbReference>
<evidence type="ECO:0000256" key="13">
    <source>
        <dbReference type="ARBA" id="ARBA00073026"/>
    </source>
</evidence>
<dbReference type="SUPFAM" id="SSF47819">
    <property type="entry name" value="HRDC-like"/>
    <property type="match status" value="1"/>
</dbReference>
<keyword evidence="7" id="KW-0472">Membrane</keyword>
<dbReference type="Pfam" id="PF03874">
    <property type="entry name" value="RNA_pol_Rpb4"/>
    <property type="match status" value="1"/>
</dbReference>
<dbReference type="FunFam" id="1.20.1250.40:FF:000002">
    <property type="entry name" value="DNA-directed RNA polymerase III subunit RPC9"/>
    <property type="match status" value="1"/>
</dbReference>
<evidence type="ECO:0000256" key="11">
    <source>
        <dbReference type="ARBA" id="ARBA00044007"/>
    </source>
</evidence>
<evidence type="ECO:0000256" key="10">
    <source>
        <dbReference type="ARBA" id="ARBA00043924"/>
    </source>
</evidence>
<dbReference type="EMBL" id="JADDUC010000024">
    <property type="protein sequence ID" value="KAG0124596.1"/>
    <property type="molecule type" value="Genomic_DNA"/>
</dbReference>
<dbReference type="PANTHER" id="PTHR15561">
    <property type="entry name" value="CALCITONIN GENE-RELATED PEPTIDE-RECEPTOR COMPONENT PROTEIN"/>
    <property type="match status" value="1"/>
</dbReference>
<dbReference type="EMBL" id="JADDUC020000024">
    <property type="protein sequence ID" value="KAI1231871.1"/>
    <property type="molecule type" value="Genomic_DNA"/>
</dbReference>
<protein>
    <recommendedName>
        <fullName evidence="4">DNA-directed RNA polymerase III subunit RPC9</fullName>
    </recommendedName>
    <alternativeName>
        <fullName evidence="13">DNA-directed RNA polymerase III subunit rpc9</fullName>
    </alternativeName>
</protein>
<dbReference type="GO" id="GO:0000166">
    <property type="term" value="F:nucleotide binding"/>
    <property type="evidence" value="ECO:0007669"/>
    <property type="project" value="InterPro"/>
</dbReference>
<evidence type="ECO:0000256" key="5">
    <source>
        <dbReference type="ARBA" id="ARBA00022475"/>
    </source>
</evidence>
<evidence type="ECO:0000256" key="3">
    <source>
        <dbReference type="ARBA" id="ARBA00006898"/>
    </source>
</evidence>
<sequence>MEVKDANAALLSNFEVYQLLTDLKQQRKESGKTKQSSGQQNLNTIMYETLKYISKTPCRYQSPEIVREFLVAMKDHKLTKAEKLQLLNHRPVTAVEIQLMVEESEERLTEEQIESLLQTVTTILPGDPEEQHRDSAMATEDRVQSCIGHNCKIYSNFYGLEVMRGPIVHKQAGKRTLLLGCFVINRGGRARVEQPEECWGSASFGIFPFPMESAQQGCNENSFQKLWGCPGGFQSSAKGILGLFAEQGCTGAPWGSGQALPNFGIVELRGSVGGQLKDCMKGTDKFQCLGDLSFSFPWYLSFFDVWRGEKIVGKIYLLPLKDNLSYIKCLPRLETKVIEICSEHIKSSWKQTVNIFSQQEQLNRSLKLDAPSWELICCWAGFLPAAVWLWGSVQDAGTPSLAVGVRIYSEDRFEQSLIFSVSEPQIRNDLWTADITLLVRNSLLFLGTEKVALSGSGGARKVGADSGTVQILHFWDVGKGKGTGWQGLQQIWAQHFFGAGIGVCEQLRLFQKRLLSFLLNFYFFGQNYSTVSLHCLKFGPIQNHSLLHPGCAGPLQINPCQPKRGLFWILFLKHTHTDIFLCCIAFSLMKLFIASACPGVAAVPGQCANSTFCIQELPGFPGTTSTSLCSAGFGSCSLSWDLNLSKKHLPCFLLPEKEGEEPEGFYWQLWVKCLLLYSAERVLKNCYFLMNLHSPSWALAEHRQLWSPSSLTSCSVKSQSPLSSAGFLILFKFICIFPFVWFLDFLTQSPGSEVCCSSPIPSEIQLFLLEGLLLHHPFQTGSSSSSLQVCCSSPRNPSKAAASHCPHWLSRLGDGNGLMQANLNIVPFPLQHPASRHGLSRKLPLSIPMGCGTGLPVLCHHL</sequence>
<dbReference type="GO" id="GO:0005886">
    <property type="term" value="C:plasma membrane"/>
    <property type="evidence" value="ECO:0007669"/>
    <property type="project" value="UniProtKB-SubCell"/>
</dbReference>
<dbReference type="OrthoDB" id="1746530at2759"/>
<evidence type="ECO:0000256" key="2">
    <source>
        <dbReference type="ARBA" id="ARBA00004413"/>
    </source>
</evidence>
<comment type="similarity">
    <text evidence="3">Belongs to the eukaryotic RPC9 RNA polymerase subunit family.</text>
</comment>
<evidence type="ECO:0000256" key="1">
    <source>
        <dbReference type="ARBA" id="ARBA00004123"/>
    </source>
</evidence>
<evidence type="ECO:0000256" key="12">
    <source>
        <dbReference type="ARBA" id="ARBA00045808"/>
    </source>
</evidence>
<evidence type="ECO:0000256" key="6">
    <source>
        <dbReference type="ARBA" id="ARBA00022478"/>
    </source>
</evidence>
<dbReference type="Proteomes" id="UP000618051">
    <property type="component" value="Unassembled WGS sequence"/>
</dbReference>
<comment type="subunit">
    <text evidence="11">Component of the RNA polymerase III complex consisting of 17 subunits: a ten-subunit horseshoe-shaped catalytic core composed of POLR3A/RPC1, POLR3B/RPC2, POLR1C/RPAC1, POLR1D/RPAC2, POLR3K/RPC10, POLR2E/RPABC1, POLR2F/RPABC2, POLR2H/RPABC3, POLR2K/RPABC4 and POLR2L/RPABC5; a mobile stalk composed of two subunits POLR3H/RPC8 and CRCP/RPC9, protruding from the core and functioning primarily in transcription initiation; and additional subunits homologous to general transcription factors of the RNA polymerase II machinery, POLR3C/RPC3-POLR3F/RPC6-POLR3G/RPC7 heterotrimer required for transcription initiation and POLR3D/RPC4-POLR3E/RPC5 heterodimer involved in both transcription initiation and termination.</text>
</comment>
<reference evidence="16" key="3">
    <citation type="submission" date="2022-01" db="EMBL/GenBank/DDBJ databases">
        <authorList>
            <person name="Rubenstein D.R."/>
        </authorList>
    </citation>
    <scope>NUCLEOTIDE SEQUENCE</scope>
    <source>
        <strain evidence="16">SS15</strain>
        <tissue evidence="16">Liver</tissue>
    </source>
</reference>
<keyword evidence="17" id="KW-1185">Reference proteome</keyword>
<dbReference type="Gene3D" id="1.20.1250.40">
    <property type="match status" value="1"/>
</dbReference>
<comment type="caution">
    <text evidence="15">The sequence shown here is derived from an EMBL/GenBank/DDBJ whole genome shotgun (WGS) entry which is preliminary data.</text>
</comment>
<reference evidence="15" key="1">
    <citation type="submission" date="2020-10" db="EMBL/GenBank/DDBJ databases">
        <title>Feather gene expression reveals the developmental basis of iridescence in African starlings.</title>
        <authorList>
            <person name="Rubenstein D.R."/>
        </authorList>
    </citation>
    <scope>NUCLEOTIDE SEQUENCE</scope>
    <source>
        <strain evidence="15">SS15</strain>
        <tissue evidence="15">Liver</tissue>
    </source>
</reference>
<reference evidence="16 17" key="2">
    <citation type="journal article" date="2021" name="J. Hered.">
        <title>Feather Gene Expression Elucidates the Developmental Basis of Plumage Iridescence in African Starlings.</title>
        <authorList>
            <person name="Rubenstein D.R."/>
            <person name="Corvelo A."/>
            <person name="MacManes M.D."/>
            <person name="Maia R."/>
            <person name="Narzisi G."/>
            <person name="Rousaki A."/>
            <person name="Vandenabeele P."/>
            <person name="Shawkey M.D."/>
            <person name="Solomon J."/>
        </authorList>
    </citation>
    <scope>NUCLEOTIDE SEQUENCE [LARGE SCALE GENOMIC DNA]</scope>
    <source>
        <strain evidence="16">SS15</strain>
    </source>
</reference>
<feature type="domain" description="RNA polymerase Rpb4/RPC9 core" evidence="14">
    <location>
        <begin position="1"/>
        <end position="127"/>
    </location>
</feature>
<comment type="function">
    <text evidence="12">DNA-dependent RNA polymerase catalyzes the transcription of DNA into RNA using the four ribonucleoside triphosphates as substrates. Specific peripheric component of RNA polymerase III (Pol III) which synthesizes small non-coding RNAs including 5S rRNA, snRNAs, tRNAs and miRNAs from at least 500 distinct genomic loci. With POLR3H/RPC8 forms a mobile stalk that protrudes from Pol III core and functions primarily in transcription initiation. Pol III plays a key role in sensing and limiting infection by intracellular bacteria and DNA viruses. Acts as nuclear and cytosolic DNA sensor involved in innate immune response. Can sense non-self dsDNA that serves as template for transcription into dsRNA. The non-self RNA polymerase III transcripts, such as Epstein-Barr virus-encoded RNAs (EBERs) induce type I interferon and NF-kappa-B through the RIG-I pathway.</text>
</comment>
<evidence type="ECO:0000313" key="16">
    <source>
        <dbReference type="EMBL" id="KAI1231871.1"/>
    </source>
</evidence>
<evidence type="ECO:0000256" key="4">
    <source>
        <dbReference type="ARBA" id="ARBA00016672"/>
    </source>
</evidence>
<name>A0A835NZN1_9PASS</name>
<feature type="non-terminal residue" evidence="15">
    <location>
        <position position="1"/>
    </location>
</feature>
<keyword evidence="6 15" id="KW-0240">DNA-directed RNA polymerase</keyword>
<gene>
    <name evidence="16" type="ORF">IHE44_0007511</name>
    <name evidence="15" type="ORF">IHE44_006343</name>
</gene>
<dbReference type="GO" id="GO:0005666">
    <property type="term" value="C:RNA polymerase III complex"/>
    <property type="evidence" value="ECO:0007669"/>
    <property type="project" value="InterPro"/>
</dbReference>
<proteinExistence type="inferred from homology"/>
<dbReference type="AlphaFoldDB" id="A0A835NZN1"/>
<dbReference type="InterPro" id="IPR006590">
    <property type="entry name" value="RNA_pol_Rpb4/RPC9_core"/>
</dbReference>
<evidence type="ECO:0000256" key="7">
    <source>
        <dbReference type="ARBA" id="ARBA00023136"/>
    </source>
</evidence>
<evidence type="ECO:0000313" key="15">
    <source>
        <dbReference type="EMBL" id="KAG0124596.1"/>
    </source>
</evidence>
<comment type="subcellular location">
    <subcellularLocation>
        <location evidence="2">Cell membrane</location>
        <topology evidence="2">Peripheral membrane protein</topology>
        <orientation evidence="2">Cytoplasmic side</orientation>
    </subcellularLocation>
    <subcellularLocation>
        <location evidence="1">Nucleus</location>
    </subcellularLocation>
</comment>
<dbReference type="InterPro" id="IPR005574">
    <property type="entry name" value="Rpb4/RPC9"/>
</dbReference>
<evidence type="ECO:0000256" key="8">
    <source>
        <dbReference type="ARBA" id="ARBA00023163"/>
    </source>
</evidence>
<evidence type="ECO:0000259" key="14">
    <source>
        <dbReference type="SMART" id="SM00657"/>
    </source>
</evidence>
<keyword evidence="5" id="KW-1003">Cell membrane</keyword>
<accession>A0A835NZN1</accession>
<dbReference type="InterPro" id="IPR010997">
    <property type="entry name" value="HRDC-like_sf"/>
</dbReference>
<dbReference type="PANTHER" id="PTHR15561:SF0">
    <property type="entry name" value="DNA-DIRECTED RNA POLYMERASE III SUBUNIT RPC9"/>
    <property type="match status" value="1"/>
</dbReference>
<dbReference type="InterPro" id="IPR038324">
    <property type="entry name" value="Rpb4/RPC9_sf"/>
</dbReference>